<evidence type="ECO:0008006" key="3">
    <source>
        <dbReference type="Google" id="ProtNLM"/>
    </source>
</evidence>
<proteinExistence type="predicted"/>
<comment type="caution">
    <text evidence="1">The sequence shown here is derived from an EMBL/GenBank/DDBJ whole genome shotgun (WGS) entry which is preliminary data.</text>
</comment>
<dbReference type="EMBL" id="QSQN01000022">
    <property type="protein sequence ID" value="RGK38984.1"/>
    <property type="molecule type" value="Genomic_DNA"/>
</dbReference>
<accession>A0A3E4LNV6</accession>
<gene>
    <name evidence="1" type="ORF">DXD17_09100</name>
</gene>
<dbReference type="RefSeq" id="WP_117688282.1">
    <property type="nucleotide sequence ID" value="NZ_JBGLCB010000003.1"/>
</dbReference>
<dbReference type="InterPro" id="IPR025591">
    <property type="entry name" value="RloB"/>
</dbReference>
<dbReference type="Pfam" id="PF13707">
    <property type="entry name" value="RloB"/>
    <property type="match status" value="1"/>
</dbReference>
<reference evidence="1 2" key="1">
    <citation type="submission" date="2018-08" db="EMBL/GenBank/DDBJ databases">
        <title>A genome reference for cultivated species of the human gut microbiota.</title>
        <authorList>
            <person name="Zou Y."/>
            <person name="Xue W."/>
            <person name="Luo G."/>
        </authorList>
    </citation>
    <scope>NUCLEOTIDE SEQUENCE [LARGE SCALE GENOMIC DNA]</scope>
    <source>
        <strain evidence="1 2">TF11-7</strain>
    </source>
</reference>
<organism evidence="1 2">
    <name type="scientific">[Ruminococcus] lactaris</name>
    <dbReference type="NCBI Taxonomy" id="46228"/>
    <lineage>
        <taxon>Bacteria</taxon>
        <taxon>Bacillati</taxon>
        <taxon>Bacillota</taxon>
        <taxon>Clostridia</taxon>
        <taxon>Lachnospirales</taxon>
        <taxon>Lachnospiraceae</taxon>
        <taxon>Mediterraneibacter</taxon>
    </lineage>
</organism>
<evidence type="ECO:0000313" key="1">
    <source>
        <dbReference type="EMBL" id="RGK38984.1"/>
    </source>
</evidence>
<sequence length="216" mass="25435">MSRPKRELQKRFVVFCEGDTEYNYIDKMRKRQDVQIALKPINMHGGGYSNFLKKIKTESQTNCLAKFIIVDADRLIKHPGEKDSFLQLAEYCRLQNKKGTIPHFLIVNNPDFEYVACLHVPEYKGQEVTRFLQTVLGFQSLEQFKKNTEVYECLNNGERSYQVLIQKIQGKDKFVKNTYSVKKKNFEIAISKTDVKWELIDRKGSNIEEFFDVIDW</sequence>
<protein>
    <recommendedName>
        <fullName evidence="3">RloB domain-containing protein</fullName>
    </recommendedName>
</protein>
<evidence type="ECO:0000313" key="2">
    <source>
        <dbReference type="Proteomes" id="UP000260793"/>
    </source>
</evidence>
<name>A0A3E4LNV6_9FIRM</name>
<dbReference type="AlphaFoldDB" id="A0A3E4LNV6"/>
<dbReference type="Proteomes" id="UP000260793">
    <property type="component" value="Unassembled WGS sequence"/>
</dbReference>